<evidence type="ECO:0000256" key="9">
    <source>
        <dbReference type="SAM" id="SignalP"/>
    </source>
</evidence>
<keyword evidence="3" id="KW-0813">Transport</keyword>
<keyword evidence="6 8" id="KW-1133">Transmembrane helix</keyword>
<dbReference type="InterPro" id="IPR036257">
    <property type="entry name" value="Cyt_c_oxidase_su2_TM_sf"/>
</dbReference>
<keyword evidence="5" id="KW-0249">Electron transport</keyword>
<feature type="chain" id="PRO_5045800840" evidence="9">
    <location>
        <begin position="32"/>
        <end position="235"/>
    </location>
</feature>
<dbReference type="EMBL" id="JARACI010001145">
    <property type="protein sequence ID" value="MDD9207710.1"/>
    <property type="molecule type" value="Genomic_DNA"/>
</dbReference>
<feature type="transmembrane region" description="Helical" evidence="8">
    <location>
        <begin position="73"/>
        <end position="94"/>
    </location>
</feature>
<dbReference type="PROSITE" id="PS51257">
    <property type="entry name" value="PROKAR_LIPOPROTEIN"/>
    <property type="match status" value="1"/>
</dbReference>
<dbReference type="Pfam" id="PF00116">
    <property type="entry name" value="COX2"/>
    <property type="match status" value="1"/>
</dbReference>
<dbReference type="PROSITE" id="PS50857">
    <property type="entry name" value="COX2_CUA"/>
    <property type="match status" value="1"/>
</dbReference>
<evidence type="ECO:0000259" key="10">
    <source>
        <dbReference type="PROSITE" id="PS50857"/>
    </source>
</evidence>
<organism evidence="11 12">
    <name type="scientific">Georgenia halotolerans</name>
    <dbReference type="NCBI Taxonomy" id="3028317"/>
    <lineage>
        <taxon>Bacteria</taxon>
        <taxon>Bacillati</taxon>
        <taxon>Actinomycetota</taxon>
        <taxon>Actinomycetes</taxon>
        <taxon>Micrococcales</taxon>
        <taxon>Bogoriellaceae</taxon>
        <taxon>Georgenia</taxon>
    </lineage>
</organism>
<evidence type="ECO:0000313" key="11">
    <source>
        <dbReference type="EMBL" id="MDD9207710.1"/>
    </source>
</evidence>
<feature type="non-terminal residue" evidence="11">
    <location>
        <position position="235"/>
    </location>
</feature>
<reference evidence="11" key="1">
    <citation type="submission" date="2023-02" db="EMBL/GenBank/DDBJ databases">
        <title>Georgenia sp.10Sc9-8, isolated from a soil sample collected from the Taklamakan desert.</title>
        <authorList>
            <person name="Liu S."/>
        </authorList>
    </citation>
    <scope>NUCLEOTIDE SEQUENCE</scope>
    <source>
        <strain evidence="11">10Sc9-8</strain>
    </source>
</reference>
<dbReference type="Gene3D" id="1.10.287.90">
    <property type="match status" value="1"/>
</dbReference>
<evidence type="ECO:0000256" key="4">
    <source>
        <dbReference type="ARBA" id="ARBA00022692"/>
    </source>
</evidence>
<dbReference type="InterPro" id="IPR008972">
    <property type="entry name" value="Cupredoxin"/>
</dbReference>
<keyword evidence="9" id="KW-0732">Signal</keyword>
<sequence length="235" mass="26147">MRTPTAPPGRRRATCVAALAAGVAAVSSACAGDFGAGGVTDRPGETIATGYMPSEPGITDHTARIIDLWNGSWIAAIFVIALIWGLVIWSVVAYRRRKGDNALPVQLRYHVPLELMYTIIPVLIVGVLYFYTVGTTAAIEDETGEADVNIEVYGKQWSWDFNYLDEDVYDVGVPAWQEDRTSEQRLPTLYLPVDQTVQFDLRSRDVQHSFWIPAFLYKLDVYPGVTNSFQVTPQR</sequence>
<evidence type="ECO:0000256" key="2">
    <source>
        <dbReference type="ARBA" id="ARBA00007866"/>
    </source>
</evidence>
<dbReference type="InterPro" id="IPR002429">
    <property type="entry name" value="CcO_II-like_C"/>
</dbReference>
<comment type="caution">
    <text evidence="11">The sequence shown here is derived from an EMBL/GenBank/DDBJ whole genome shotgun (WGS) entry which is preliminary data.</text>
</comment>
<dbReference type="PANTHER" id="PTHR22888:SF9">
    <property type="entry name" value="CYTOCHROME C OXIDASE SUBUNIT 2"/>
    <property type="match status" value="1"/>
</dbReference>
<protein>
    <submittedName>
        <fullName evidence="11">Cytochrome c oxidase subunit II</fullName>
    </submittedName>
</protein>
<gene>
    <name evidence="11" type="ORF">PU560_14730</name>
</gene>
<keyword evidence="12" id="KW-1185">Reference proteome</keyword>
<dbReference type="Proteomes" id="UP001165561">
    <property type="component" value="Unassembled WGS sequence"/>
</dbReference>
<feature type="signal peptide" evidence="9">
    <location>
        <begin position="1"/>
        <end position="31"/>
    </location>
</feature>
<keyword evidence="4 8" id="KW-0812">Transmembrane</keyword>
<evidence type="ECO:0000256" key="5">
    <source>
        <dbReference type="ARBA" id="ARBA00022982"/>
    </source>
</evidence>
<evidence type="ECO:0000256" key="1">
    <source>
        <dbReference type="ARBA" id="ARBA00004141"/>
    </source>
</evidence>
<comment type="similarity">
    <text evidence="2">Belongs to the cytochrome c oxidase subunit 2 family.</text>
</comment>
<dbReference type="PRINTS" id="PR01166">
    <property type="entry name" value="CYCOXIDASEII"/>
</dbReference>
<accession>A0ABT5U060</accession>
<dbReference type="Gene3D" id="2.60.40.420">
    <property type="entry name" value="Cupredoxins - blue copper proteins"/>
    <property type="match status" value="1"/>
</dbReference>
<dbReference type="SUPFAM" id="SSF49503">
    <property type="entry name" value="Cupredoxins"/>
    <property type="match status" value="1"/>
</dbReference>
<evidence type="ECO:0000256" key="6">
    <source>
        <dbReference type="ARBA" id="ARBA00022989"/>
    </source>
</evidence>
<comment type="subcellular location">
    <subcellularLocation>
        <location evidence="1">Membrane</location>
        <topology evidence="1">Multi-pass membrane protein</topology>
    </subcellularLocation>
</comment>
<name>A0ABT5U060_9MICO</name>
<feature type="domain" description="Cytochrome oxidase subunit II copper A binding" evidence="10">
    <location>
        <begin position="145"/>
        <end position="235"/>
    </location>
</feature>
<dbReference type="PANTHER" id="PTHR22888">
    <property type="entry name" value="CYTOCHROME C OXIDASE, SUBUNIT II"/>
    <property type="match status" value="1"/>
</dbReference>
<feature type="transmembrane region" description="Helical" evidence="8">
    <location>
        <begin position="115"/>
        <end position="132"/>
    </location>
</feature>
<evidence type="ECO:0000313" key="12">
    <source>
        <dbReference type="Proteomes" id="UP001165561"/>
    </source>
</evidence>
<proteinExistence type="inferred from homology"/>
<evidence type="ECO:0000256" key="8">
    <source>
        <dbReference type="SAM" id="Phobius"/>
    </source>
</evidence>
<dbReference type="SUPFAM" id="SSF81464">
    <property type="entry name" value="Cytochrome c oxidase subunit II-like, transmembrane region"/>
    <property type="match status" value="1"/>
</dbReference>
<evidence type="ECO:0000256" key="7">
    <source>
        <dbReference type="ARBA" id="ARBA00023136"/>
    </source>
</evidence>
<keyword evidence="7 8" id="KW-0472">Membrane</keyword>
<dbReference type="InterPro" id="IPR045187">
    <property type="entry name" value="CcO_II"/>
</dbReference>
<evidence type="ECO:0000256" key="3">
    <source>
        <dbReference type="ARBA" id="ARBA00022448"/>
    </source>
</evidence>